<dbReference type="PROSITE" id="PS51257">
    <property type="entry name" value="PROKAR_LIPOPROTEIN"/>
    <property type="match status" value="1"/>
</dbReference>
<dbReference type="Gene3D" id="1.25.10.10">
    <property type="entry name" value="Leucine-rich Repeat Variant"/>
    <property type="match status" value="3"/>
</dbReference>
<dbReference type="InterPro" id="IPR016024">
    <property type="entry name" value="ARM-type_fold"/>
</dbReference>
<proteinExistence type="predicted"/>
<feature type="region of interest" description="Disordered" evidence="4">
    <location>
        <begin position="39"/>
        <end position="67"/>
    </location>
</feature>
<dbReference type="PANTHER" id="PTHR23315">
    <property type="entry name" value="U BOX DOMAIN-CONTAINING"/>
    <property type="match status" value="1"/>
</dbReference>
<feature type="coiled-coil region" evidence="3">
    <location>
        <begin position="77"/>
        <end position="104"/>
    </location>
</feature>
<dbReference type="SUPFAM" id="SSF48371">
    <property type="entry name" value="ARM repeat"/>
    <property type="match status" value="2"/>
</dbReference>
<feature type="compositionally biased region" description="Low complexity" evidence="4">
    <location>
        <begin position="13"/>
        <end position="25"/>
    </location>
</feature>
<dbReference type="PROSITE" id="PS50176">
    <property type="entry name" value="ARM_REPEAT"/>
    <property type="match status" value="1"/>
</dbReference>
<feature type="compositionally biased region" description="Low complexity" evidence="4">
    <location>
        <begin position="52"/>
        <end position="66"/>
    </location>
</feature>
<organism evidence="5 6">
    <name type="scientific">Tetradesmus obliquus</name>
    <name type="common">Green alga</name>
    <name type="synonym">Acutodesmus obliquus</name>
    <dbReference type="NCBI Taxonomy" id="3088"/>
    <lineage>
        <taxon>Eukaryota</taxon>
        <taxon>Viridiplantae</taxon>
        <taxon>Chlorophyta</taxon>
        <taxon>core chlorophytes</taxon>
        <taxon>Chlorophyceae</taxon>
        <taxon>CS clade</taxon>
        <taxon>Sphaeropleales</taxon>
        <taxon>Scenedesmaceae</taxon>
        <taxon>Tetradesmus</taxon>
    </lineage>
</organism>
<dbReference type="SMART" id="SM00185">
    <property type="entry name" value="ARM"/>
    <property type="match status" value="10"/>
</dbReference>
<dbReference type="InterPro" id="IPR011989">
    <property type="entry name" value="ARM-like"/>
</dbReference>
<reference evidence="5 6" key="1">
    <citation type="submission" date="2016-10" db="EMBL/GenBank/DDBJ databases">
        <authorList>
            <person name="Cai Z."/>
        </authorList>
    </citation>
    <scope>NUCLEOTIDE SEQUENCE [LARGE SCALE GENOMIC DNA]</scope>
</reference>
<name>A0A383VH52_TETOB</name>
<dbReference type="EMBL" id="FNXT01000339">
    <property type="protein sequence ID" value="SZX63726.1"/>
    <property type="molecule type" value="Genomic_DNA"/>
</dbReference>
<evidence type="ECO:0000313" key="5">
    <source>
        <dbReference type="EMBL" id="SZX63726.1"/>
    </source>
</evidence>
<feature type="region of interest" description="Disordered" evidence="4">
    <location>
        <begin position="1"/>
        <end position="25"/>
    </location>
</feature>
<evidence type="ECO:0000313" key="6">
    <source>
        <dbReference type="Proteomes" id="UP000256970"/>
    </source>
</evidence>
<feature type="region of interest" description="Disordered" evidence="4">
    <location>
        <begin position="121"/>
        <end position="146"/>
    </location>
</feature>
<feature type="compositionally biased region" description="Polar residues" evidence="4">
    <location>
        <begin position="341"/>
        <end position="358"/>
    </location>
</feature>
<feature type="compositionally biased region" description="Polar residues" evidence="4">
    <location>
        <begin position="39"/>
        <end position="51"/>
    </location>
</feature>
<dbReference type="AlphaFoldDB" id="A0A383VH52"/>
<sequence length="885" mass="90767">MWRASTSNKGKKQQQQQQPNGLLSLSLLGNATSACHSNVANTHHQQQSWTPRTGRTGATTGSASCSGRDDTALHELLSQHEQILQALGGRVVELQDKLEQLHEDVGPALRLVAAVREAAMKQQLQDTGNRDQELPDSPTRQRKDQQPADLAAAAAAAATTTSCDVSGTAADSKLAAAQQHTMPSAEAFCRMLADLAGLSTPTAAQQRQEDQQQLPGSVLGRDQAAARGLTYDRDDCGSVQSFATSISFASTTVSGPALMCDLRPAGKGPSRAPQQLQQHSAPAAVPGLNLPSCSLVGRDSAAASAAAAAGASVGCSSWPLQAGLEEECSPEEIQQMMELVTGQQQQQADGNASSGQPEQQQQQQQQQLCDALSCLALHAECDEDVRQQLCSSPLLLQRLTQLLLSPEVHTAQLAAQLVWYISRSEGLRPLLQQQEQLLPALLGLLAGQDVAAARAAAFALNNCAHEASFRFAMLEAGAVPCLVEMLSGCDALGQEAAAAALMNLASEERNIRSAIVACNGIQALVVVLKYGGPAAQEAAAAAIENLSLDSNCEAALAAEGAIDGLLQVLKDGSTAAQAAAAGALRNLAVNEELEEQLLAAGCVAVLLQLAAWPQEDVGVRTAALEGLRNLAASSTRSGDALVQAGGAAVVVDAARSLPAAAARSAALGTLLVLSMDATHRQAITAAGAASVLVHAALSGSLLAKEYAARSLANLAATEAARAELLSEGAATVLAALLKSQLSQLTGGKAAGAAAEQGGVAASASCVLAASRALQNLSKSKLGCRLLLDAGCIAPLAAALALPGATATAAASALCSLCSSRPALQELADCSGCSRLVAAAAQPKWLTPRGQRNAVRLLRRLVRAVGSCRADVQEQLAAAGLKLHLV</sequence>
<evidence type="ECO:0000256" key="1">
    <source>
        <dbReference type="ARBA" id="ARBA00022786"/>
    </source>
</evidence>
<keyword evidence="1" id="KW-0833">Ubl conjugation pathway</keyword>
<evidence type="ECO:0000256" key="4">
    <source>
        <dbReference type="SAM" id="MobiDB-lite"/>
    </source>
</evidence>
<gene>
    <name evidence="5" type="ORF">BQ4739_LOCUS4274</name>
</gene>
<feature type="compositionally biased region" description="Basic and acidic residues" evidence="4">
    <location>
        <begin position="128"/>
        <end position="146"/>
    </location>
</feature>
<feature type="region of interest" description="Disordered" evidence="4">
    <location>
        <begin position="340"/>
        <end position="361"/>
    </location>
</feature>
<accession>A0A383VH52</accession>
<feature type="repeat" description="ARM" evidence="2">
    <location>
        <begin position="560"/>
        <end position="602"/>
    </location>
</feature>
<protein>
    <recommendedName>
        <fullName evidence="7">Armadillo repeat-containing domain-containing protein</fullName>
    </recommendedName>
</protein>
<dbReference type="PANTHER" id="PTHR23315:SF7">
    <property type="entry name" value="U-BOX DOMAIN-CONTAINING PROTEIN 4"/>
    <property type="match status" value="1"/>
</dbReference>
<evidence type="ECO:0008006" key="7">
    <source>
        <dbReference type="Google" id="ProtNLM"/>
    </source>
</evidence>
<keyword evidence="6" id="KW-1185">Reference proteome</keyword>
<keyword evidence="3" id="KW-0175">Coiled coil</keyword>
<evidence type="ECO:0000256" key="2">
    <source>
        <dbReference type="PROSITE-ProRule" id="PRU00259"/>
    </source>
</evidence>
<dbReference type="InterPro" id="IPR000225">
    <property type="entry name" value="Armadillo"/>
</dbReference>
<dbReference type="Proteomes" id="UP000256970">
    <property type="component" value="Unassembled WGS sequence"/>
</dbReference>
<evidence type="ECO:0000256" key="3">
    <source>
        <dbReference type="SAM" id="Coils"/>
    </source>
</evidence>